<feature type="non-terminal residue" evidence="2">
    <location>
        <position position="51"/>
    </location>
</feature>
<sequence length="51" mass="5393">GGGRQGALPRRQAGHLRRADGGADRDGDDGPLCRHRPTQAGGGRRRLHLAL</sequence>
<dbReference type="AlphaFoldDB" id="A0A6J4UET9"/>
<proteinExistence type="predicted"/>
<dbReference type="GO" id="GO:0005524">
    <property type="term" value="F:ATP binding"/>
    <property type="evidence" value="ECO:0007669"/>
    <property type="project" value="UniProtKB-KW"/>
</dbReference>
<feature type="non-terminal residue" evidence="2">
    <location>
        <position position="1"/>
    </location>
</feature>
<dbReference type="EMBL" id="CADCWL010000028">
    <property type="protein sequence ID" value="CAA9548821.1"/>
    <property type="molecule type" value="Genomic_DNA"/>
</dbReference>
<accession>A0A6J4UET9</accession>
<keyword evidence="2" id="KW-0547">Nucleotide-binding</keyword>
<evidence type="ECO:0000256" key="1">
    <source>
        <dbReference type="SAM" id="MobiDB-lite"/>
    </source>
</evidence>
<organism evidence="2">
    <name type="scientific">uncultured Thermomicrobiales bacterium</name>
    <dbReference type="NCBI Taxonomy" id="1645740"/>
    <lineage>
        <taxon>Bacteria</taxon>
        <taxon>Pseudomonadati</taxon>
        <taxon>Thermomicrobiota</taxon>
        <taxon>Thermomicrobia</taxon>
        <taxon>Thermomicrobiales</taxon>
        <taxon>environmental samples</taxon>
    </lineage>
</organism>
<evidence type="ECO:0000313" key="2">
    <source>
        <dbReference type="EMBL" id="CAA9548821.1"/>
    </source>
</evidence>
<feature type="compositionally biased region" description="Basic residues" evidence="1">
    <location>
        <begin position="33"/>
        <end position="51"/>
    </location>
</feature>
<name>A0A6J4UET9_9BACT</name>
<keyword evidence="2" id="KW-0067">ATP-binding</keyword>
<protein>
    <submittedName>
        <fullName evidence="2">Ribose ABC transport system, ATP-binding protein RbsA</fullName>
    </submittedName>
</protein>
<reference evidence="2" key="1">
    <citation type="submission" date="2020-02" db="EMBL/GenBank/DDBJ databases">
        <authorList>
            <person name="Meier V. D."/>
        </authorList>
    </citation>
    <scope>NUCLEOTIDE SEQUENCE</scope>
    <source>
        <strain evidence="2">AVDCRST_MAG19</strain>
    </source>
</reference>
<feature type="region of interest" description="Disordered" evidence="1">
    <location>
        <begin position="1"/>
        <end position="51"/>
    </location>
</feature>
<gene>
    <name evidence="2" type="ORF">AVDCRST_MAG19-611</name>
</gene>